<sequence length="931" mass="102390">MNQAIHPLLSKASPTDTNPLSQQSKPVIQQHSSNSTNDKPNSANHSATDALLFQNLRGNAQELDLDSDSLGWAIIQSIHNQEHLTGIGTVSTLIQRLLNTTTEPYGALLLLPKSSQSTTQITPEIILNHILLFTKSNQRPEIYFSNLNGWKGLIEADRIVFTSPGQPIDLQQQNNEIDPRFILSRVKPSTSLANELISPAQLRFPIYHLLSPPSKTITIPRLSNSTPSRGNTAQRLASLFSSRSESEPLTITVRVIDHKLDSVELDQSIARAVSNRIKDGLGSLEESMLNIIQKFISRLSVSKQPSDLFSSTEALPLHLATNQEIGEVIQEMYHEIDDELEKEYREEIEAVETEDETRMIIDHTLELIEEVICVELYDRIFEESHQDQELSEKIAQLNLLDMTLDHLGLDLERREMDDPDGITAIRTGLDEIIKAASIELSRLQDSECRSPRDKVGVYVTVHKLIVDGLSSLPPIPMKREGIPTGVATAAQDGVNSNEVEMSQTLDRTGILADTATMDRTLPMSTTLRPLPKDQASASDLMDAMHTSLIDLPDPPSTNSDDVQPRVPDPSQPTIPRPNSSSADLILPILIYLIIKANPNNLISNLNYANRLRYQRLVKGETDYCLVNFSVSCEFIKNFVGLDGFEALPTTPTRATRQETPKGSIQGSYGTFTSSGKRTREKTGNSEVEDALIAASRAVSGVLMGGYQKVISSSLLDAPAARLGLAGGTRTGPRTLEDVKKLIGSGSGGKREGNMSVWSNRVGLLRRNPTTNDRQPDSSQTNALSIDTTGNGSNTVKRLSSLFHNTSPVASSGHTPIYPSQADEDRVSISQRLSHLPGFGRLGHQASQSKESINFKGTQIDESNAGGISDNISIFTADRALNHHHHHQKEEGGPIERLERCENSDHLLISDVPILLADYQRLCKIGRDAGLW</sequence>
<protein>
    <recommendedName>
        <fullName evidence="2">VPS9 domain-containing protein</fullName>
    </recommendedName>
</protein>
<accession>A0A0L0W129</accession>
<dbReference type="PANTHER" id="PTHR23101:SF25">
    <property type="entry name" value="GTPASE-ACTIVATING PROTEIN AND VPS9 DOMAIN-CONTAINING PROTEIN 1"/>
    <property type="match status" value="1"/>
</dbReference>
<evidence type="ECO:0000259" key="2">
    <source>
        <dbReference type="PROSITE" id="PS51205"/>
    </source>
</evidence>
<dbReference type="SMART" id="SM00167">
    <property type="entry name" value="VPS9"/>
    <property type="match status" value="1"/>
</dbReference>
<feature type="region of interest" description="Disordered" evidence="1">
    <location>
        <begin position="804"/>
        <end position="825"/>
    </location>
</feature>
<feature type="region of interest" description="Disordered" evidence="1">
    <location>
        <begin position="765"/>
        <end position="790"/>
    </location>
</feature>
<dbReference type="GO" id="GO:0016192">
    <property type="term" value="P:vesicle-mediated transport"/>
    <property type="evidence" value="ECO:0007669"/>
    <property type="project" value="InterPro"/>
</dbReference>
<evidence type="ECO:0000313" key="4">
    <source>
        <dbReference type="Proteomes" id="UP000054564"/>
    </source>
</evidence>
<proteinExistence type="predicted"/>
<dbReference type="OrthoDB" id="10264848at2759"/>
<evidence type="ECO:0000256" key="1">
    <source>
        <dbReference type="SAM" id="MobiDB-lite"/>
    </source>
</evidence>
<comment type="caution">
    <text evidence="3">The sequence shown here is derived from an EMBL/GenBank/DDBJ whole genome shotgun (WGS) entry which is preliminary data.</text>
</comment>
<dbReference type="InterPro" id="IPR045046">
    <property type="entry name" value="Vps9-like"/>
</dbReference>
<dbReference type="PROSITE" id="PS51205">
    <property type="entry name" value="VPS9"/>
    <property type="match status" value="1"/>
</dbReference>
<dbReference type="EMBL" id="AJIL01000009">
    <property type="protein sequence ID" value="KNF05209.1"/>
    <property type="molecule type" value="Genomic_DNA"/>
</dbReference>
<gene>
    <name evidence="3" type="ORF">PSTG_01834</name>
</gene>
<dbReference type="Pfam" id="PF02204">
    <property type="entry name" value="VPS9"/>
    <property type="match status" value="1"/>
</dbReference>
<feature type="region of interest" description="Disordered" evidence="1">
    <location>
        <begin position="547"/>
        <end position="579"/>
    </location>
</feature>
<dbReference type="InterPro" id="IPR003123">
    <property type="entry name" value="VPS9"/>
</dbReference>
<feature type="compositionally biased region" description="Polar residues" evidence="1">
    <location>
        <begin position="767"/>
        <end position="790"/>
    </location>
</feature>
<feature type="domain" description="VPS9" evidence="2">
    <location>
        <begin position="384"/>
        <end position="644"/>
    </location>
</feature>
<dbReference type="Proteomes" id="UP000054564">
    <property type="component" value="Unassembled WGS sequence"/>
</dbReference>
<feature type="region of interest" description="Disordered" evidence="1">
    <location>
        <begin position="1"/>
        <end position="45"/>
    </location>
</feature>
<dbReference type="GO" id="GO:0005085">
    <property type="term" value="F:guanyl-nucleotide exchange factor activity"/>
    <property type="evidence" value="ECO:0007669"/>
    <property type="project" value="InterPro"/>
</dbReference>
<keyword evidence="4" id="KW-1185">Reference proteome</keyword>
<dbReference type="STRING" id="1165861.A0A0L0W129"/>
<reference evidence="4" key="1">
    <citation type="submission" date="2014-03" db="EMBL/GenBank/DDBJ databases">
        <title>The Genome Sequence of Puccinia striiformis f. sp. tritici PST-78.</title>
        <authorList>
            <consortium name="The Broad Institute Genome Sequencing Platform"/>
            <person name="Cuomo C."/>
            <person name="Hulbert S."/>
            <person name="Chen X."/>
            <person name="Walker B."/>
            <person name="Young S.K."/>
            <person name="Zeng Q."/>
            <person name="Gargeya S."/>
            <person name="Fitzgerald M."/>
            <person name="Haas B."/>
            <person name="Abouelleil A."/>
            <person name="Alvarado L."/>
            <person name="Arachchi H.M."/>
            <person name="Berlin A.M."/>
            <person name="Chapman S.B."/>
            <person name="Goldberg J."/>
            <person name="Griggs A."/>
            <person name="Gujja S."/>
            <person name="Hansen M."/>
            <person name="Howarth C."/>
            <person name="Imamovic A."/>
            <person name="Larimer J."/>
            <person name="McCowan C."/>
            <person name="Montmayeur A."/>
            <person name="Murphy C."/>
            <person name="Neiman D."/>
            <person name="Pearson M."/>
            <person name="Priest M."/>
            <person name="Roberts A."/>
            <person name="Saif S."/>
            <person name="Shea T."/>
            <person name="Sisk P."/>
            <person name="Sykes S."/>
            <person name="Wortman J."/>
            <person name="Nusbaum C."/>
            <person name="Birren B."/>
        </authorList>
    </citation>
    <scope>NUCLEOTIDE SEQUENCE [LARGE SCALE GENOMIC DNA]</scope>
    <source>
        <strain evidence="4">race PST-78</strain>
    </source>
</reference>
<dbReference type="InterPro" id="IPR037191">
    <property type="entry name" value="VPS9_dom_sf"/>
</dbReference>
<dbReference type="AlphaFoldDB" id="A0A0L0W129"/>
<dbReference type="GO" id="GO:0005829">
    <property type="term" value="C:cytosol"/>
    <property type="evidence" value="ECO:0007669"/>
    <property type="project" value="TreeGrafter"/>
</dbReference>
<feature type="compositionally biased region" description="Polar residues" evidence="1">
    <location>
        <begin position="660"/>
        <end position="675"/>
    </location>
</feature>
<name>A0A0L0W129_9BASI</name>
<dbReference type="PANTHER" id="PTHR23101">
    <property type="entry name" value="RAB GDP/GTP EXCHANGE FACTOR"/>
    <property type="match status" value="1"/>
</dbReference>
<dbReference type="GO" id="GO:0031267">
    <property type="term" value="F:small GTPase binding"/>
    <property type="evidence" value="ECO:0007669"/>
    <property type="project" value="TreeGrafter"/>
</dbReference>
<dbReference type="GO" id="GO:0030139">
    <property type="term" value="C:endocytic vesicle"/>
    <property type="evidence" value="ECO:0007669"/>
    <property type="project" value="TreeGrafter"/>
</dbReference>
<dbReference type="Gene3D" id="1.20.1050.80">
    <property type="entry name" value="VPS9 domain"/>
    <property type="match status" value="2"/>
</dbReference>
<feature type="compositionally biased region" description="Polar residues" evidence="1">
    <location>
        <begin position="804"/>
        <end position="813"/>
    </location>
</feature>
<feature type="region of interest" description="Disordered" evidence="1">
    <location>
        <begin position="652"/>
        <end position="683"/>
    </location>
</feature>
<organism evidence="3 4">
    <name type="scientific">Puccinia striiformis f. sp. tritici PST-78</name>
    <dbReference type="NCBI Taxonomy" id="1165861"/>
    <lineage>
        <taxon>Eukaryota</taxon>
        <taxon>Fungi</taxon>
        <taxon>Dikarya</taxon>
        <taxon>Basidiomycota</taxon>
        <taxon>Pucciniomycotina</taxon>
        <taxon>Pucciniomycetes</taxon>
        <taxon>Pucciniales</taxon>
        <taxon>Pucciniaceae</taxon>
        <taxon>Puccinia</taxon>
    </lineage>
</organism>
<feature type="compositionally biased region" description="Pro residues" evidence="1">
    <location>
        <begin position="566"/>
        <end position="575"/>
    </location>
</feature>
<evidence type="ECO:0000313" key="3">
    <source>
        <dbReference type="EMBL" id="KNF05209.1"/>
    </source>
</evidence>
<feature type="compositionally biased region" description="Polar residues" evidence="1">
    <location>
        <begin position="12"/>
        <end position="45"/>
    </location>
</feature>
<dbReference type="SUPFAM" id="SSF109993">
    <property type="entry name" value="VPS9 domain"/>
    <property type="match status" value="1"/>
</dbReference>